<dbReference type="EMBL" id="LT670818">
    <property type="protein sequence ID" value="SHH06153.1"/>
    <property type="molecule type" value="Genomic_DNA"/>
</dbReference>
<proteinExistence type="predicted"/>
<reference evidence="1 2" key="1">
    <citation type="submission" date="2016-11" db="EMBL/GenBank/DDBJ databases">
        <authorList>
            <person name="Jaros S."/>
            <person name="Januszkiewicz K."/>
            <person name="Wedrychowicz H."/>
        </authorList>
    </citation>
    <scope>NUCLEOTIDE SEQUENCE [LARGE SCALE GENOMIC DNA]</scope>
    <source>
        <strain evidence="1 2">GAS242</strain>
    </source>
</reference>
<dbReference type="AlphaFoldDB" id="A0A1M5PY10"/>
<evidence type="ECO:0000313" key="2">
    <source>
        <dbReference type="Proteomes" id="UP000190675"/>
    </source>
</evidence>
<protein>
    <submittedName>
        <fullName evidence="1">Uncharacterized protein</fullName>
    </submittedName>
</protein>
<dbReference type="RefSeq" id="WP_079568657.1">
    <property type="nucleotide sequence ID" value="NZ_LT670818.1"/>
</dbReference>
<accession>A0A1M5PY10</accession>
<evidence type="ECO:0000313" key="1">
    <source>
        <dbReference type="EMBL" id="SHH06153.1"/>
    </source>
</evidence>
<dbReference type="OrthoDB" id="8253846at2"/>
<gene>
    <name evidence="1" type="ORF">SAMN05444169_5522</name>
</gene>
<organism evidence="1 2">
    <name type="scientific">Bradyrhizobium erythrophlei</name>
    <dbReference type="NCBI Taxonomy" id="1437360"/>
    <lineage>
        <taxon>Bacteria</taxon>
        <taxon>Pseudomonadati</taxon>
        <taxon>Pseudomonadota</taxon>
        <taxon>Alphaproteobacteria</taxon>
        <taxon>Hyphomicrobiales</taxon>
        <taxon>Nitrobacteraceae</taxon>
        <taxon>Bradyrhizobium</taxon>
    </lineage>
</organism>
<name>A0A1M5PY10_9BRAD</name>
<sequence length="86" mass="9321">MKFVSPSHFADPDSAARKLVEIANAAEAVQDGRIYIELINGPFLKEGGTPDQFRAALARATTLGWLLRHESGTYVKFTPAGAELFA</sequence>
<dbReference type="Proteomes" id="UP000190675">
    <property type="component" value="Chromosome I"/>
</dbReference>